<reference evidence="3 4" key="1">
    <citation type="submission" date="2014-09" db="EMBL/GenBank/DDBJ databases">
        <authorList>
            <person name="Regsiter A."/>
        </authorList>
    </citation>
    <scope>NUCLEOTIDE SEQUENCE [LARGE SCALE GENOMIC DNA]</scope>
</reference>
<dbReference type="GeneID" id="66909356"/>
<evidence type="ECO:0000313" key="4">
    <source>
        <dbReference type="Proteomes" id="UP000052230"/>
    </source>
</evidence>
<sequence>MLSKAWSIVALTVAALGLFAASAQARVRAAGSHHTTSHGGHYSAGHGASHKGGSYRSISTNNHYRRHKS</sequence>
<protein>
    <submittedName>
        <fullName evidence="3">Uncharacterized domain protein</fullName>
    </submittedName>
</protein>
<evidence type="ECO:0000313" key="3">
    <source>
        <dbReference type="EMBL" id="CEG17068.1"/>
    </source>
</evidence>
<feature type="region of interest" description="Disordered" evidence="1">
    <location>
        <begin position="28"/>
        <end position="69"/>
    </location>
</feature>
<dbReference type="PATRIC" id="fig|434928.28.peg.167"/>
<gene>
    <name evidence="3" type="ORF">XAC3562_50064</name>
</gene>
<proteinExistence type="predicted"/>
<accession>A0A0U4YMT6</accession>
<name>A0A0U4YMT6_XANCI</name>
<dbReference type="Proteomes" id="UP000052230">
    <property type="component" value="Unassembled WGS sequence"/>
</dbReference>
<evidence type="ECO:0000256" key="1">
    <source>
        <dbReference type="SAM" id="MobiDB-lite"/>
    </source>
</evidence>
<feature type="chain" id="PRO_5044270219" evidence="2">
    <location>
        <begin position="26"/>
        <end position="69"/>
    </location>
</feature>
<organism evidence="3 4">
    <name type="scientific">Xanthomonas citri pv. citri</name>
    <dbReference type="NCBI Taxonomy" id="611301"/>
    <lineage>
        <taxon>Bacteria</taxon>
        <taxon>Pseudomonadati</taxon>
        <taxon>Pseudomonadota</taxon>
        <taxon>Gammaproteobacteria</taxon>
        <taxon>Lysobacterales</taxon>
        <taxon>Lysobacteraceae</taxon>
        <taxon>Xanthomonas</taxon>
    </lineage>
</organism>
<dbReference type="RefSeq" id="WP_015462725.1">
    <property type="nucleotide sequence ID" value="NZ_CAVLHM010000007.1"/>
</dbReference>
<keyword evidence="4" id="KW-1185">Reference proteome</keyword>
<dbReference type="KEGG" id="xcu:J159_00259"/>
<dbReference type="EMBL" id="CCXZ01000144">
    <property type="protein sequence ID" value="CEG17068.1"/>
    <property type="molecule type" value="Genomic_DNA"/>
</dbReference>
<dbReference type="KEGG" id="xcn:J169_00257"/>
<keyword evidence="2" id="KW-0732">Signal</keyword>
<dbReference type="KEGG" id="xcw:J162_00258"/>
<dbReference type="AlphaFoldDB" id="A0A0U4YMT6"/>
<evidence type="ECO:0000256" key="2">
    <source>
        <dbReference type="SAM" id="SignalP"/>
    </source>
</evidence>
<dbReference type="KEGG" id="xcr:J163_00258"/>
<feature type="signal peptide" evidence="2">
    <location>
        <begin position="1"/>
        <end position="25"/>
    </location>
</feature>
<dbReference type="KEGG" id="xcf:J172_00252"/>
<comment type="caution">
    <text evidence="3">The sequence shown here is derived from an EMBL/GenBank/DDBJ whole genome shotgun (WGS) entry which is preliminary data.</text>
</comment>
<feature type="compositionally biased region" description="Low complexity" evidence="1">
    <location>
        <begin position="28"/>
        <end position="55"/>
    </location>
</feature>
<dbReference type="KEGG" id="xcm:J164_00258"/>